<feature type="binding site" description="proximal binding residue" evidence="7">
    <location>
        <position position="92"/>
    </location>
    <ligand>
        <name>heme</name>
        <dbReference type="ChEBI" id="CHEBI:30413"/>
    </ligand>
    <ligandPart>
        <name>Fe</name>
        <dbReference type="ChEBI" id="CHEBI:18248"/>
    </ligandPart>
</feature>
<evidence type="ECO:0000256" key="4">
    <source>
        <dbReference type="ARBA" id="ARBA00022723"/>
    </source>
</evidence>
<comment type="cofactor">
    <cofactor evidence="7">
        <name>heme</name>
        <dbReference type="ChEBI" id="CHEBI:30413"/>
    </cofactor>
    <text evidence="7">Binds 1 heme group per subunit.</text>
</comment>
<dbReference type="PIRSF" id="PIRSF002030">
    <property type="entry name" value="Globin_Protozoa/Cyanobacteria"/>
    <property type="match status" value="1"/>
</dbReference>
<dbReference type="CDD" id="cd00454">
    <property type="entry name" value="TrHb1_N"/>
    <property type="match status" value="1"/>
</dbReference>
<dbReference type="AlphaFoldDB" id="A0A160MZH3"/>
<dbReference type="PROSITE" id="PS51257">
    <property type="entry name" value="PROKAR_LIPOPROTEIN"/>
    <property type="match status" value="1"/>
</dbReference>
<dbReference type="InterPro" id="IPR001486">
    <property type="entry name" value="Hemoglobin_trunc"/>
</dbReference>
<dbReference type="InterPro" id="IPR012292">
    <property type="entry name" value="Globin/Proto"/>
</dbReference>
<keyword evidence="3 6" id="KW-0349">Heme</keyword>
<dbReference type="Pfam" id="PF01152">
    <property type="entry name" value="Bac_globin"/>
    <property type="match status" value="1"/>
</dbReference>
<evidence type="ECO:0000256" key="7">
    <source>
        <dbReference type="PIRSR" id="PIRSR002030-1"/>
    </source>
</evidence>
<evidence type="ECO:0000313" key="11">
    <source>
        <dbReference type="Proteomes" id="UP000077255"/>
    </source>
</evidence>
<dbReference type="OrthoDB" id="9795814at2"/>
<sequence length="140" mass="15836">MRRLAPLAALALLAACAGAPNREPTLYEQLGGRDGIAAITDHLLDAFARDPRVAPTFDHVDIRRFRRYFADYLCQTADGPCRYTGDPMSEVHRGMHIDEAMFNAVVQDLIIAMDREHVPVRVQNRLLARLAPQRKDIIYH</sequence>
<evidence type="ECO:0000256" key="6">
    <source>
        <dbReference type="PIRNR" id="PIRNR002030"/>
    </source>
</evidence>
<evidence type="ECO:0000256" key="9">
    <source>
        <dbReference type="SAM" id="SignalP"/>
    </source>
</evidence>
<keyword evidence="11" id="KW-1185">Reference proteome</keyword>
<dbReference type="Gene3D" id="1.10.490.10">
    <property type="entry name" value="Globins"/>
    <property type="match status" value="1"/>
</dbReference>
<protein>
    <recommendedName>
        <fullName evidence="6">Group 1 truncated hemoglobin</fullName>
    </recommendedName>
</protein>
<comment type="similarity">
    <text evidence="1 6">Belongs to the truncated hemoglobin family. Group I subfamily.</text>
</comment>
<keyword evidence="4 6" id="KW-0479">Metal-binding</keyword>
<name>A0A160MZH3_9GAMM</name>
<dbReference type="InterPro" id="IPR009050">
    <property type="entry name" value="Globin-like_sf"/>
</dbReference>
<dbReference type="Proteomes" id="UP000077255">
    <property type="component" value="Chromosome"/>
</dbReference>
<evidence type="ECO:0000256" key="8">
    <source>
        <dbReference type="PIRSR" id="PIRSR601486-1"/>
    </source>
</evidence>
<feature type="signal peptide" evidence="9">
    <location>
        <begin position="1"/>
        <end position="19"/>
    </location>
</feature>
<dbReference type="SUPFAM" id="SSF46458">
    <property type="entry name" value="Globin-like"/>
    <property type="match status" value="1"/>
</dbReference>
<feature type="chain" id="PRO_5007817523" description="Group 1 truncated hemoglobin" evidence="9">
    <location>
        <begin position="20"/>
        <end position="140"/>
    </location>
</feature>
<feature type="binding site" description="distal binding residue" evidence="8">
    <location>
        <position position="92"/>
    </location>
    <ligand>
        <name>heme</name>
        <dbReference type="ChEBI" id="CHEBI:30413"/>
    </ligand>
    <ligandPart>
        <name>Fe</name>
        <dbReference type="ChEBI" id="CHEBI:18248"/>
    </ligandPart>
</feature>
<dbReference type="GO" id="GO:0019825">
    <property type="term" value="F:oxygen binding"/>
    <property type="evidence" value="ECO:0007669"/>
    <property type="project" value="InterPro"/>
</dbReference>
<dbReference type="STRING" id="445710.ATSB10_13590"/>
<dbReference type="EMBL" id="CP014841">
    <property type="protein sequence ID" value="AND68813.1"/>
    <property type="molecule type" value="Genomic_DNA"/>
</dbReference>
<reference evidence="10 11" key="1">
    <citation type="submission" date="2016-02" db="EMBL/GenBank/DDBJ databases">
        <title>Complete genome sequencing and analysis of ATSB10, Dyella thiooxydans isolated from rhizosphere soil of sunflower (Helianthus annuus L.).</title>
        <authorList>
            <person name="Lee Y."/>
            <person name="Hwangbo K."/>
            <person name="Chung H."/>
            <person name="Yoo J."/>
            <person name="Kim K.Y."/>
            <person name="Sa T.M."/>
            <person name="Um Y."/>
            <person name="Madhaiyan M."/>
        </authorList>
    </citation>
    <scope>NUCLEOTIDE SEQUENCE [LARGE SCALE GENOMIC DNA]</scope>
    <source>
        <strain evidence="10 11">ATSB10</strain>
    </source>
</reference>
<evidence type="ECO:0000256" key="3">
    <source>
        <dbReference type="ARBA" id="ARBA00022617"/>
    </source>
</evidence>
<organism evidence="10 11">
    <name type="scientific">Dyella thiooxydans</name>
    <dbReference type="NCBI Taxonomy" id="445710"/>
    <lineage>
        <taxon>Bacteria</taxon>
        <taxon>Pseudomonadati</taxon>
        <taxon>Pseudomonadota</taxon>
        <taxon>Gammaproteobacteria</taxon>
        <taxon>Lysobacterales</taxon>
        <taxon>Rhodanobacteraceae</taxon>
        <taxon>Dyella</taxon>
    </lineage>
</organism>
<evidence type="ECO:0000256" key="5">
    <source>
        <dbReference type="ARBA" id="ARBA00023004"/>
    </source>
</evidence>
<evidence type="ECO:0000256" key="1">
    <source>
        <dbReference type="ARBA" id="ARBA00009660"/>
    </source>
</evidence>
<dbReference type="GO" id="GO:0005344">
    <property type="term" value="F:oxygen carrier activity"/>
    <property type="evidence" value="ECO:0007669"/>
    <property type="project" value="UniProtKB-UniRule"/>
</dbReference>
<proteinExistence type="inferred from homology"/>
<keyword evidence="6" id="KW-0561">Oxygen transport</keyword>
<keyword evidence="2 6" id="KW-0813">Transport</keyword>
<keyword evidence="9" id="KW-0732">Signal</keyword>
<dbReference type="PATRIC" id="fig|445710.3.peg.1355"/>
<dbReference type="InterPro" id="IPR016339">
    <property type="entry name" value="Hemoglobin_trunc_I"/>
</dbReference>
<dbReference type="KEGG" id="dtx:ATSB10_13590"/>
<keyword evidence="5 6" id="KW-0408">Iron</keyword>
<dbReference type="GO" id="GO:0046872">
    <property type="term" value="F:metal ion binding"/>
    <property type="evidence" value="ECO:0007669"/>
    <property type="project" value="UniProtKB-UniRule"/>
</dbReference>
<dbReference type="RefSeq" id="WP_063671461.1">
    <property type="nucleotide sequence ID" value="NZ_CP014841.1"/>
</dbReference>
<accession>A0A160MZH3</accession>
<evidence type="ECO:0000256" key="2">
    <source>
        <dbReference type="ARBA" id="ARBA00022448"/>
    </source>
</evidence>
<evidence type="ECO:0000313" key="10">
    <source>
        <dbReference type="EMBL" id="AND68813.1"/>
    </source>
</evidence>
<gene>
    <name evidence="10" type="ORF">ATSB10_13590</name>
</gene>
<dbReference type="GO" id="GO:0020037">
    <property type="term" value="F:heme binding"/>
    <property type="evidence" value="ECO:0007669"/>
    <property type="project" value="InterPro"/>
</dbReference>